<proteinExistence type="predicted"/>
<evidence type="ECO:0000313" key="2">
    <source>
        <dbReference type="Proteomes" id="UP000232003"/>
    </source>
</evidence>
<keyword evidence="2" id="KW-1185">Reference proteome</keyword>
<accession>A0A2K8SZN3</accession>
<dbReference type="EMBL" id="CP024785">
    <property type="protein sequence ID" value="AUB40225.1"/>
    <property type="molecule type" value="Genomic_DNA"/>
</dbReference>
<dbReference type="AlphaFoldDB" id="A0A2K8SZN3"/>
<organism evidence="1 2">
    <name type="scientific">Nostoc flagelliforme CCNUN1</name>
    <dbReference type="NCBI Taxonomy" id="2038116"/>
    <lineage>
        <taxon>Bacteria</taxon>
        <taxon>Bacillati</taxon>
        <taxon>Cyanobacteriota</taxon>
        <taxon>Cyanophyceae</taxon>
        <taxon>Nostocales</taxon>
        <taxon>Nostocaceae</taxon>
        <taxon>Nostoc</taxon>
    </lineage>
</organism>
<dbReference type="Proteomes" id="UP000232003">
    <property type="component" value="Chromosome"/>
</dbReference>
<gene>
    <name evidence="1" type="ORF">COO91_06231</name>
</gene>
<sequence length="60" mass="6851">MDFYTTVLRKSAGYWVALCLENGLVGQGRNQEAAIKQLKRSPLFYQSIKSNLIFTMLHSL</sequence>
<evidence type="ECO:0000313" key="1">
    <source>
        <dbReference type="EMBL" id="AUB40225.1"/>
    </source>
</evidence>
<reference evidence="1 2" key="1">
    <citation type="submission" date="2017-11" db="EMBL/GenBank/DDBJ databases">
        <title>Complete genome of a free-living desiccation-tolerant cyanobacterium and its photosynthetic adaptation to extreme terrestrial habitat.</title>
        <authorList>
            <person name="Shang J."/>
        </authorList>
    </citation>
    <scope>NUCLEOTIDE SEQUENCE [LARGE SCALE GENOMIC DNA]</scope>
    <source>
        <strain evidence="1 2">CCNUN1</strain>
    </source>
</reference>
<protein>
    <submittedName>
        <fullName evidence="1">Putative nuclease of the RNAse H fold, HicB family</fullName>
    </submittedName>
</protein>
<name>A0A2K8SZN3_9NOSO</name>
<dbReference type="KEGG" id="nfl:COO91_06231"/>